<evidence type="ECO:0008006" key="12">
    <source>
        <dbReference type="Google" id="ProtNLM"/>
    </source>
</evidence>
<feature type="region of interest" description="Disordered" evidence="9">
    <location>
        <begin position="509"/>
        <end position="540"/>
    </location>
</feature>
<organism evidence="10 11">
    <name type="scientific">Phanerochaete sordida</name>
    <dbReference type="NCBI Taxonomy" id="48140"/>
    <lineage>
        <taxon>Eukaryota</taxon>
        <taxon>Fungi</taxon>
        <taxon>Dikarya</taxon>
        <taxon>Basidiomycota</taxon>
        <taxon>Agaricomycotina</taxon>
        <taxon>Agaricomycetes</taxon>
        <taxon>Polyporales</taxon>
        <taxon>Phanerochaetaceae</taxon>
        <taxon>Phanerochaete</taxon>
    </lineage>
</organism>
<dbReference type="InterPro" id="IPR036915">
    <property type="entry name" value="Cyclin-like_sf"/>
</dbReference>
<dbReference type="GO" id="GO:0001006">
    <property type="term" value="F:RNA polymerase III type 3 promoter sequence-specific DNA binding"/>
    <property type="evidence" value="ECO:0007669"/>
    <property type="project" value="TreeGrafter"/>
</dbReference>
<keyword evidence="5" id="KW-0862">Zinc</keyword>
<evidence type="ECO:0000256" key="9">
    <source>
        <dbReference type="SAM" id="MobiDB-lite"/>
    </source>
</evidence>
<evidence type="ECO:0000256" key="6">
    <source>
        <dbReference type="ARBA" id="ARBA00023015"/>
    </source>
</evidence>
<protein>
    <recommendedName>
        <fullName evidence="12">B-related factor 1</fullName>
    </recommendedName>
</protein>
<name>A0A9P3GRK6_9APHY</name>
<evidence type="ECO:0000256" key="4">
    <source>
        <dbReference type="ARBA" id="ARBA00022771"/>
    </source>
</evidence>
<feature type="compositionally biased region" description="Acidic residues" evidence="9">
    <location>
        <begin position="353"/>
        <end position="368"/>
    </location>
</feature>
<dbReference type="InterPro" id="IPR000812">
    <property type="entry name" value="TFIIB"/>
</dbReference>
<evidence type="ECO:0000256" key="2">
    <source>
        <dbReference type="ARBA" id="ARBA00010857"/>
    </source>
</evidence>
<reference evidence="10 11" key="1">
    <citation type="submission" date="2021-08" db="EMBL/GenBank/DDBJ databases">
        <title>Draft Genome Sequence of Phanerochaete sordida strain YK-624.</title>
        <authorList>
            <person name="Mori T."/>
            <person name="Dohra H."/>
            <person name="Suzuki T."/>
            <person name="Kawagishi H."/>
            <person name="Hirai H."/>
        </authorList>
    </citation>
    <scope>NUCLEOTIDE SEQUENCE [LARGE SCALE GENOMIC DNA]</scope>
    <source>
        <strain evidence="10 11">YK-624</strain>
    </source>
</reference>
<gene>
    <name evidence="10" type="ORF">PsYK624_143410</name>
</gene>
<keyword evidence="4" id="KW-0863">Zinc-finger</keyword>
<accession>A0A9P3GRK6</accession>
<evidence type="ECO:0000256" key="1">
    <source>
        <dbReference type="ARBA" id="ARBA00004123"/>
    </source>
</evidence>
<dbReference type="OrthoDB" id="2527864at2759"/>
<dbReference type="GO" id="GO:0097550">
    <property type="term" value="C:transcription preinitiation complex"/>
    <property type="evidence" value="ECO:0007669"/>
    <property type="project" value="TreeGrafter"/>
</dbReference>
<keyword evidence="3" id="KW-0479">Metal-binding</keyword>
<keyword evidence="6" id="KW-0805">Transcription regulation</keyword>
<evidence type="ECO:0000256" key="3">
    <source>
        <dbReference type="ARBA" id="ARBA00022723"/>
    </source>
</evidence>
<evidence type="ECO:0000313" key="10">
    <source>
        <dbReference type="EMBL" id="GJE98119.1"/>
    </source>
</evidence>
<sequence length="620" mass="67497">MSEGTCAECGEPTVYEEDLGSAVCTSCGTLANPSQNVLASHLEHVDTSGYERAYYINSMQGSTLKGRHGWALAGQDKDARERRNAVAMHEFIRSMASSLSNSSSTARAQAIFDQAMRQGRYRWGRKAKLLAGAALAIALRESNKSDSLRDIAYLLEEPLPSVTRVFTTVIQLLQLKITSADPAQHLHVLQAHLLALVGQAGSLPPQLIATLKPLEGKMTAIQRTATSLSSLVTRVPSLASLPTASTACAIFILSLEGELSASLSHAGALAQALGARIGASKAIVMQRYKAIYDLVEEYIRDVPWLDAHEKSGKGRSKVAKRVVVARGLKDVVQFQEDIWRKKLEAQEKPIFDIEVDSSADGDDEDSVDALEPSDGASVASRSTASGARDDLPGPSQRKKVRRTPHDRAVDQASKFLLDPLAKTSPKMKRGLRQPGGGELLEHFLTADDSTLAHAFAHPPSRLQLLAVSRGAEAVTDDELFDEGELEGFLRSEKEVDVLRQTFDWDLAEDDDESPATKRSKKRKRNEAEFQAGDAQSYESRHTKRINMDALAHLLDPETNLDDLVEGEDFTALGLGLGPEDDDDVDDLQPYPAAGGGDEEVGEWRPLSPGGRMFDEDRYDA</sequence>
<dbReference type="GO" id="GO:0000995">
    <property type="term" value="F:RNA polymerase III general transcription initiation factor activity"/>
    <property type="evidence" value="ECO:0007669"/>
    <property type="project" value="TreeGrafter"/>
</dbReference>
<comment type="subcellular location">
    <subcellularLocation>
        <location evidence="1">Nucleus</location>
    </subcellularLocation>
</comment>
<comment type="caution">
    <text evidence="10">The sequence shown here is derived from an EMBL/GenBank/DDBJ whole genome shotgun (WGS) entry which is preliminary data.</text>
</comment>
<evidence type="ECO:0000256" key="8">
    <source>
        <dbReference type="ARBA" id="ARBA00023242"/>
    </source>
</evidence>
<dbReference type="GO" id="GO:0008270">
    <property type="term" value="F:zinc ion binding"/>
    <property type="evidence" value="ECO:0007669"/>
    <property type="project" value="UniProtKB-KW"/>
</dbReference>
<comment type="similarity">
    <text evidence="2">Belongs to the TFIIB family.</text>
</comment>
<feature type="region of interest" description="Disordered" evidence="9">
    <location>
        <begin position="571"/>
        <end position="620"/>
    </location>
</feature>
<dbReference type="Proteomes" id="UP000703269">
    <property type="component" value="Unassembled WGS sequence"/>
</dbReference>
<keyword evidence="11" id="KW-1185">Reference proteome</keyword>
<proteinExistence type="inferred from homology"/>
<keyword evidence="7" id="KW-0804">Transcription</keyword>
<dbReference type="GO" id="GO:0000126">
    <property type="term" value="C:transcription factor TFIIIB complex"/>
    <property type="evidence" value="ECO:0007669"/>
    <property type="project" value="TreeGrafter"/>
</dbReference>
<keyword evidence="8" id="KW-0539">Nucleus</keyword>
<dbReference type="SUPFAM" id="SSF47954">
    <property type="entry name" value="Cyclin-like"/>
    <property type="match status" value="1"/>
</dbReference>
<dbReference type="Gene3D" id="1.10.472.170">
    <property type="match status" value="1"/>
</dbReference>
<evidence type="ECO:0000313" key="11">
    <source>
        <dbReference type="Proteomes" id="UP000703269"/>
    </source>
</evidence>
<dbReference type="GO" id="GO:0005634">
    <property type="term" value="C:nucleus"/>
    <property type="evidence" value="ECO:0007669"/>
    <property type="project" value="UniProtKB-SubCell"/>
</dbReference>
<dbReference type="PANTHER" id="PTHR11618">
    <property type="entry name" value="TRANSCRIPTION INITIATION FACTOR IIB-RELATED"/>
    <property type="match status" value="1"/>
</dbReference>
<dbReference type="EMBL" id="BPQB01000082">
    <property type="protein sequence ID" value="GJE98119.1"/>
    <property type="molecule type" value="Genomic_DNA"/>
</dbReference>
<dbReference type="PANTHER" id="PTHR11618:SF4">
    <property type="entry name" value="TRANSCRIPTION FACTOR IIIB 90 KDA SUBUNIT"/>
    <property type="match status" value="1"/>
</dbReference>
<evidence type="ECO:0000256" key="5">
    <source>
        <dbReference type="ARBA" id="ARBA00022833"/>
    </source>
</evidence>
<evidence type="ECO:0000256" key="7">
    <source>
        <dbReference type="ARBA" id="ARBA00023163"/>
    </source>
</evidence>
<dbReference type="GO" id="GO:0070897">
    <property type="term" value="P:transcription preinitiation complex assembly"/>
    <property type="evidence" value="ECO:0007669"/>
    <property type="project" value="InterPro"/>
</dbReference>
<feature type="region of interest" description="Disordered" evidence="9">
    <location>
        <begin position="353"/>
        <end position="406"/>
    </location>
</feature>
<dbReference type="AlphaFoldDB" id="A0A9P3GRK6"/>